<dbReference type="RefSeq" id="WP_134641427.1">
    <property type="nucleotide sequence ID" value="NZ_SOHM01000031.1"/>
</dbReference>
<sequence>MSQKSSGPLSKFNLALALLWLVDVVVTVAGYLVLTSSNATQAEFYTSQSSDYVAYFTAQSGSNLGATLLGAGVIGFIITLAAHAVSWSISKNAVVTSPVNATDEPDFDFDDDTDFDAEETAPVQARAAEAGTVTAAAGTAPADLTPAASVPADEQAPAAPAETGTGDEPTDEPKTAR</sequence>
<feature type="transmembrane region" description="Helical" evidence="2">
    <location>
        <begin position="12"/>
        <end position="34"/>
    </location>
</feature>
<reference evidence="3 4" key="1">
    <citation type="submission" date="2019-03" db="EMBL/GenBank/DDBJ databases">
        <title>Genomics of glacier-inhabiting Cryobacterium strains.</title>
        <authorList>
            <person name="Liu Q."/>
            <person name="Xin Y.-H."/>
        </authorList>
    </citation>
    <scope>NUCLEOTIDE SEQUENCE [LARGE SCALE GENOMIC DNA]</scope>
    <source>
        <strain evidence="3 4">Sr59</strain>
    </source>
</reference>
<keyword evidence="4" id="KW-1185">Reference proteome</keyword>
<keyword evidence="2" id="KW-0812">Transmembrane</keyword>
<feature type="region of interest" description="Disordered" evidence="1">
    <location>
        <begin position="120"/>
        <end position="177"/>
    </location>
</feature>
<keyword evidence="2" id="KW-1133">Transmembrane helix</keyword>
<dbReference type="OrthoDB" id="5126096at2"/>
<dbReference type="EMBL" id="SOHM01000031">
    <property type="protein sequence ID" value="TFD86945.1"/>
    <property type="molecule type" value="Genomic_DNA"/>
</dbReference>
<evidence type="ECO:0000256" key="1">
    <source>
        <dbReference type="SAM" id="MobiDB-lite"/>
    </source>
</evidence>
<dbReference type="AlphaFoldDB" id="A0A4R9BNK3"/>
<organism evidence="3 4">
    <name type="scientific">Cryobacterium lactosi</name>
    <dbReference type="NCBI Taxonomy" id="1259202"/>
    <lineage>
        <taxon>Bacteria</taxon>
        <taxon>Bacillati</taxon>
        <taxon>Actinomycetota</taxon>
        <taxon>Actinomycetes</taxon>
        <taxon>Micrococcales</taxon>
        <taxon>Microbacteriaceae</taxon>
        <taxon>Cryobacterium</taxon>
    </lineage>
</organism>
<proteinExistence type="predicted"/>
<evidence type="ECO:0000256" key="2">
    <source>
        <dbReference type="SAM" id="Phobius"/>
    </source>
</evidence>
<feature type="transmembrane region" description="Helical" evidence="2">
    <location>
        <begin position="64"/>
        <end position="85"/>
    </location>
</feature>
<comment type="caution">
    <text evidence="3">The sequence shown here is derived from an EMBL/GenBank/DDBJ whole genome shotgun (WGS) entry which is preliminary data.</text>
</comment>
<keyword evidence="2" id="KW-0472">Membrane</keyword>
<gene>
    <name evidence="3" type="ORF">E3T61_13790</name>
</gene>
<name>A0A4R9BNK3_9MICO</name>
<feature type="compositionally biased region" description="Low complexity" evidence="1">
    <location>
        <begin position="120"/>
        <end position="162"/>
    </location>
</feature>
<evidence type="ECO:0000313" key="3">
    <source>
        <dbReference type="EMBL" id="TFD86945.1"/>
    </source>
</evidence>
<accession>A0A4R9BNK3</accession>
<evidence type="ECO:0000313" key="4">
    <source>
        <dbReference type="Proteomes" id="UP000298468"/>
    </source>
</evidence>
<dbReference type="Proteomes" id="UP000298468">
    <property type="component" value="Unassembled WGS sequence"/>
</dbReference>
<protein>
    <submittedName>
        <fullName evidence="3">Uncharacterized protein</fullName>
    </submittedName>
</protein>